<name>A0A0G0T0X1_9BACT</name>
<dbReference type="GO" id="GO:0016020">
    <property type="term" value="C:membrane"/>
    <property type="evidence" value="ECO:0007669"/>
    <property type="project" value="InterPro"/>
</dbReference>
<dbReference type="InterPro" id="IPR000620">
    <property type="entry name" value="EamA_dom"/>
</dbReference>
<organism evidence="3 4">
    <name type="scientific">Candidatus Gottesmanbacteria bacterium GW2011_GWC2_39_8</name>
    <dbReference type="NCBI Taxonomy" id="1618450"/>
    <lineage>
        <taxon>Bacteria</taxon>
        <taxon>Candidatus Gottesmaniibacteriota</taxon>
    </lineage>
</organism>
<keyword evidence="1" id="KW-0812">Transmembrane</keyword>
<feature type="transmembrane region" description="Helical" evidence="1">
    <location>
        <begin position="150"/>
        <end position="169"/>
    </location>
</feature>
<dbReference type="SUPFAM" id="SSF103481">
    <property type="entry name" value="Multidrug resistance efflux transporter EmrE"/>
    <property type="match status" value="1"/>
</dbReference>
<evidence type="ECO:0000313" key="3">
    <source>
        <dbReference type="EMBL" id="KKR31507.1"/>
    </source>
</evidence>
<evidence type="ECO:0000259" key="2">
    <source>
        <dbReference type="Pfam" id="PF00892"/>
    </source>
</evidence>
<feature type="transmembrane region" description="Helical" evidence="1">
    <location>
        <begin position="175"/>
        <end position="193"/>
    </location>
</feature>
<protein>
    <recommendedName>
        <fullName evidence="2">EamA domain-containing protein</fullName>
    </recommendedName>
</protein>
<feature type="transmembrane region" description="Helical" evidence="1">
    <location>
        <begin position="6"/>
        <end position="25"/>
    </location>
</feature>
<dbReference type="InterPro" id="IPR037185">
    <property type="entry name" value="EmrE-like"/>
</dbReference>
<sequence>MTWQLFVGVSILLYSVNALLHRILMKEADSDPYAQTIAFYGLVGLFAFFIAVFRDGFQYRIPPDLFPYFIIITIFAALTSVLGFRSIQLIEASESSILGSTSRIWVLFGAFIFLKEEFSINKLVGTFLILISVIVVQWKNKRFVINEGIIFAVLASISFAITETASYYILRKFDATSFAVYTNWLPVIAFLFIRPKSFKRLTFYLKRKNAFNILLVSASDVFASLFRLKCQKELLSITH</sequence>
<comment type="caution">
    <text evidence="3">The sequence shown here is derived from an EMBL/GenBank/DDBJ whole genome shotgun (WGS) entry which is preliminary data.</text>
</comment>
<dbReference type="Pfam" id="PF00892">
    <property type="entry name" value="EamA"/>
    <property type="match status" value="1"/>
</dbReference>
<dbReference type="Proteomes" id="UP000034539">
    <property type="component" value="Unassembled WGS sequence"/>
</dbReference>
<dbReference type="AlphaFoldDB" id="A0A0G0T0X1"/>
<feature type="domain" description="EamA" evidence="2">
    <location>
        <begin position="3"/>
        <end position="136"/>
    </location>
</feature>
<dbReference type="EMBL" id="LBXN01000068">
    <property type="protein sequence ID" value="KKR31507.1"/>
    <property type="molecule type" value="Genomic_DNA"/>
</dbReference>
<evidence type="ECO:0000256" key="1">
    <source>
        <dbReference type="SAM" id="Phobius"/>
    </source>
</evidence>
<evidence type="ECO:0000313" key="4">
    <source>
        <dbReference type="Proteomes" id="UP000034539"/>
    </source>
</evidence>
<keyword evidence="1" id="KW-1133">Transmembrane helix</keyword>
<keyword evidence="1" id="KW-0472">Membrane</keyword>
<feature type="transmembrane region" description="Helical" evidence="1">
    <location>
        <begin position="120"/>
        <end position="138"/>
    </location>
</feature>
<reference evidence="3 4" key="1">
    <citation type="journal article" date="2015" name="Nature">
        <title>rRNA introns, odd ribosomes, and small enigmatic genomes across a large radiation of phyla.</title>
        <authorList>
            <person name="Brown C.T."/>
            <person name="Hug L.A."/>
            <person name="Thomas B.C."/>
            <person name="Sharon I."/>
            <person name="Castelle C.J."/>
            <person name="Singh A."/>
            <person name="Wilkins M.J."/>
            <person name="Williams K.H."/>
            <person name="Banfield J.F."/>
        </authorList>
    </citation>
    <scope>NUCLEOTIDE SEQUENCE [LARGE SCALE GENOMIC DNA]</scope>
</reference>
<accession>A0A0G0T0X1</accession>
<feature type="transmembrane region" description="Helical" evidence="1">
    <location>
        <begin position="96"/>
        <end position="114"/>
    </location>
</feature>
<feature type="transmembrane region" description="Helical" evidence="1">
    <location>
        <begin position="65"/>
        <end position="84"/>
    </location>
</feature>
<proteinExistence type="predicted"/>
<gene>
    <name evidence="3" type="ORF">UT63_C0068G0017</name>
</gene>
<feature type="transmembrane region" description="Helical" evidence="1">
    <location>
        <begin position="37"/>
        <end position="53"/>
    </location>
</feature>